<dbReference type="Pfam" id="PF13638">
    <property type="entry name" value="PIN_4"/>
    <property type="match status" value="1"/>
</dbReference>
<dbReference type="Proteomes" id="UP000278807">
    <property type="component" value="Unassembled WGS sequence"/>
</dbReference>
<reference evidence="2 3" key="2">
    <citation type="submission" date="2018-11" db="EMBL/GenBank/DDBJ databases">
        <authorList>
            <consortium name="Pathogen Informatics"/>
        </authorList>
    </citation>
    <scope>NUCLEOTIDE SEQUENCE [LARGE SCALE GENOMIC DNA]</scope>
</reference>
<dbReference type="InterPro" id="IPR002716">
    <property type="entry name" value="PIN_dom"/>
</dbReference>
<feature type="domain" description="PIN" evidence="1">
    <location>
        <begin position="39"/>
        <end position="213"/>
    </location>
</feature>
<evidence type="ECO:0000259" key="1">
    <source>
        <dbReference type="Pfam" id="PF13638"/>
    </source>
</evidence>
<dbReference type="EMBL" id="UZAE01012194">
    <property type="protein sequence ID" value="VDO03958.1"/>
    <property type="molecule type" value="Genomic_DNA"/>
</dbReference>
<evidence type="ECO:0000313" key="2">
    <source>
        <dbReference type="EMBL" id="VDO03958.1"/>
    </source>
</evidence>
<keyword evidence="3" id="KW-1185">Reference proteome</keyword>
<sequence length="242" mass="27791">MPPRHMPESDDIVKNILNYLTAHASSAPDIMDIAKHECFVYDTNCFLHHTVEVFRLFIAWYTSDTLIHFIPIKVLDELGHMVKATHDPKYTEPKETDSCPNDSGLWTMESLGTRAEMILDFIFEILQSEPQSRKRNIWILDSFGKIYKSPDPLESLDENFLVSSDSSDTIILTICTKLRETLVDCFKDPRYSKVTLVTDDKFFSMLGNNTGLSIKRVHEIIPDVISTLNHIRPFYSFLASPI</sequence>
<gene>
    <name evidence="2" type="ORF">HNAJ_LOCUS8098</name>
</gene>
<dbReference type="AlphaFoldDB" id="A0A0R3TLH7"/>
<evidence type="ECO:0000313" key="3">
    <source>
        <dbReference type="Proteomes" id="UP000278807"/>
    </source>
</evidence>
<reference evidence="4" key="1">
    <citation type="submission" date="2017-02" db="UniProtKB">
        <authorList>
            <consortium name="WormBaseParasite"/>
        </authorList>
    </citation>
    <scope>IDENTIFICATION</scope>
</reference>
<accession>A0A0R3TLH7</accession>
<dbReference type="Gene3D" id="3.40.50.1010">
    <property type="entry name" value="5'-nuclease"/>
    <property type="match status" value="1"/>
</dbReference>
<dbReference type="WBParaSite" id="HNAJ_0000810201-mRNA-1">
    <property type="protein sequence ID" value="HNAJ_0000810201-mRNA-1"/>
    <property type="gene ID" value="HNAJ_0000810201"/>
</dbReference>
<name>A0A0R3TLH7_RODNA</name>
<proteinExistence type="predicted"/>
<protein>
    <submittedName>
        <fullName evidence="4">PINc domain-containing protein</fullName>
    </submittedName>
</protein>
<organism evidence="4">
    <name type="scientific">Rodentolepis nana</name>
    <name type="common">Dwarf tapeworm</name>
    <name type="synonym">Hymenolepis nana</name>
    <dbReference type="NCBI Taxonomy" id="102285"/>
    <lineage>
        <taxon>Eukaryota</taxon>
        <taxon>Metazoa</taxon>
        <taxon>Spiralia</taxon>
        <taxon>Lophotrochozoa</taxon>
        <taxon>Platyhelminthes</taxon>
        <taxon>Cestoda</taxon>
        <taxon>Eucestoda</taxon>
        <taxon>Cyclophyllidea</taxon>
        <taxon>Hymenolepididae</taxon>
        <taxon>Rodentolepis</taxon>
    </lineage>
</organism>
<evidence type="ECO:0000313" key="4">
    <source>
        <dbReference type="WBParaSite" id="HNAJ_0000810201-mRNA-1"/>
    </source>
</evidence>